<dbReference type="AlphaFoldDB" id="A0A561E3X2"/>
<dbReference type="OrthoDB" id="4077754at2"/>
<comment type="caution">
    <text evidence="1">The sequence shown here is derived from an EMBL/GenBank/DDBJ whole genome shotgun (WGS) entry which is preliminary data.</text>
</comment>
<dbReference type="RefSeq" id="WP_145229129.1">
    <property type="nucleotide sequence ID" value="NZ_VIVQ01000002.1"/>
</dbReference>
<dbReference type="Pfam" id="PF21790">
    <property type="entry name" value="OGG"/>
    <property type="match status" value="1"/>
</dbReference>
<reference evidence="1 2" key="1">
    <citation type="submission" date="2019-06" db="EMBL/GenBank/DDBJ databases">
        <title>Sequencing the genomes of 1000 actinobacteria strains.</title>
        <authorList>
            <person name="Klenk H.-P."/>
        </authorList>
    </citation>
    <scope>NUCLEOTIDE SEQUENCE [LARGE SCALE GENOMIC DNA]</scope>
    <source>
        <strain evidence="1 2">DSM 19560</strain>
    </source>
</reference>
<protein>
    <submittedName>
        <fullName evidence="1">Uncharacterized protein</fullName>
    </submittedName>
</protein>
<gene>
    <name evidence="1" type="ORF">BKA23_2635</name>
</gene>
<dbReference type="EMBL" id="VIVQ01000002">
    <property type="protein sequence ID" value="TWE10280.1"/>
    <property type="molecule type" value="Genomic_DNA"/>
</dbReference>
<dbReference type="Proteomes" id="UP000318297">
    <property type="component" value="Unassembled WGS sequence"/>
</dbReference>
<evidence type="ECO:0000313" key="1">
    <source>
        <dbReference type="EMBL" id="TWE10280.1"/>
    </source>
</evidence>
<proteinExistence type="predicted"/>
<name>A0A561E3X2_9MICO</name>
<sequence length="238" mass="26526">MTTPPVRLRDSLQRELPPQQAFAYDREAWIRWTGDLPNVERTIKVLPVAIDRAIVAGITEDRISQGEVVPAFVVAMMWGHGKSNYGPSRTAKVLAGAESAGTAAGALGAEVIEKLAESVRLARCDGLVEGYRYLNNAGHLKGLGPAFFTKWLYFATARGHARSQQAAPVLDALVIRWFKREADLRLRYGKTSDYERYLELLTAWGKPHGLSPVEVEERIFRLIRSDGERREPLSPGRT</sequence>
<evidence type="ECO:0000313" key="2">
    <source>
        <dbReference type="Proteomes" id="UP000318297"/>
    </source>
</evidence>
<keyword evidence="2" id="KW-1185">Reference proteome</keyword>
<organism evidence="1 2">
    <name type="scientific">Rudaeicoccus suwonensis</name>
    <dbReference type="NCBI Taxonomy" id="657409"/>
    <lineage>
        <taxon>Bacteria</taxon>
        <taxon>Bacillati</taxon>
        <taxon>Actinomycetota</taxon>
        <taxon>Actinomycetes</taxon>
        <taxon>Micrococcales</taxon>
        <taxon>Dermacoccaceae</taxon>
        <taxon>Rudaeicoccus</taxon>
    </lineage>
</organism>
<dbReference type="InterPro" id="IPR048868">
    <property type="entry name" value="OGG-like_put"/>
</dbReference>
<accession>A0A561E3X2</accession>